<dbReference type="Proteomes" id="UP001062263">
    <property type="component" value="Chromosome"/>
</dbReference>
<evidence type="ECO:0000256" key="1">
    <source>
        <dbReference type="SAM" id="SignalP"/>
    </source>
</evidence>
<accession>A0ABN6QKC1</accession>
<proteinExistence type="predicted"/>
<gene>
    <name evidence="2" type="ORF">Abiwalacus_09700</name>
</gene>
<dbReference type="RefSeq" id="WP_215437361.1">
    <property type="nucleotide sequence ID" value="NZ_AP025943.1"/>
</dbReference>
<keyword evidence="1" id="KW-0732">Signal</keyword>
<keyword evidence="3" id="KW-1185">Reference proteome</keyword>
<reference evidence="2" key="1">
    <citation type="submission" date="2022-06" db="EMBL/GenBank/DDBJ databases">
        <title>Akkermansia biwalacus sp. nov., an anaerobic mucin-degrading bacterium isolated from human intestine.</title>
        <authorList>
            <person name="Kobayashi Y."/>
            <person name="Inoue S."/>
            <person name="Kawahara T."/>
            <person name="Kohda N."/>
        </authorList>
    </citation>
    <scope>NUCLEOTIDE SEQUENCE</scope>
    <source>
        <strain evidence="2">WON2089</strain>
    </source>
</reference>
<organism evidence="2 3">
    <name type="scientific">Akkermansia biwaensis</name>
    <dbReference type="NCBI Taxonomy" id="2946555"/>
    <lineage>
        <taxon>Bacteria</taxon>
        <taxon>Pseudomonadati</taxon>
        <taxon>Verrucomicrobiota</taxon>
        <taxon>Verrucomicrobiia</taxon>
        <taxon>Verrucomicrobiales</taxon>
        <taxon>Akkermansiaceae</taxon>
        <taxon>Akkermansia</taxon>
    </lineage>
</organism>
<name>A0ABN6QKC1_9BACT</name>
<evidence type="ECO:0000313" key="2">
    <source>
        <dbReference type="EMBL" id="BDL43396.1"/>
    </source>
</evidence>
<protein>
    <recommendedName>
        <fullName evidence="4">PEP-CTERM protein-sorting domain-containing protein</fullName>
    </recommendedName>
</protein>
<feature type="chain" id="PRO_5045983024" description="PEP-CTERM protein-sorting domain-containing protein" evidence="1">
    <location>
        <begin position="25"/>
        <end position="230"/>
    </location>
</feature>
<dbReference type="EMBL" id="AP025943">
    <property type="protein sequence ID" value="BDL43396.1"/>
    <property type="molecule type" value="Genomic_DNA"/>
</dbReference>
<feature type="signal peptide" evidence="1">
    <location>
        <begin position="1"/>
        <end position="24"/>
    </location>
</feature>
<sequence>MSHYSFFTCALASISFLAGGLVQAGDYLISNEEDYNTSIADTLGIPLSSGCAMLGTLTNWNYNFNDVKWANGGNEYDQGNLSYSQIVDIRNNFVSTLNVSSSDNGSITNGGLFSLSGSYQQPAGLTLENTPLYLMVGNGSTIDASTEIAVFVFRNTEDGSLATYPSDPNFPSSNYLDFLSRDKAAALGSEWYVECILGHNTPDGFQLIPEPATATLGLLGLAALMMRRRR</sequence>
<evidence type="ECO:0008006" key="4">
    <source>
        <dbReference type="Google" id="ProtNLM"/>
    </source>
</evidence>
<evidence type="ECO:0000313" key="3">
    <source>
        <dbReference type="Proteomes" id="UP001062263"/>
    </source>
</evidence>